<feature type="region of interest" description="Disordered" evidence="1">
    <location>
        <begin position="69"/>
        <end position="106"/>
    </location>
</feature>
<dbReference type="RefSeq" id="WP_071065871.1">
    <property type="nucleotide sequence ID" value="NZ_MAXA01000241.1"/>
</dbReference>
<feature type="transmembrane region" description="Helical" evidence="2">
    <location>
        <begin position="115"/>
        <end position="136"/>
    </location>
</feature>
<dbReference type="Pfam" id="PF11298">
    <property type="entry name" value="DUF3099"/>
    <property type="match status" value="1"/>
</dbReference>
<protein>
    <submittedName>
        <fullName evidence="4">Molecular chaperone DnaJ</fullName>
    </submittedName>
</protein>
<dbReference type="InterPro" id="IPR036869">
    <property type="entry name" value="J_dom_sf"/>
</dbReference>
<dbReference type="InterPro" id="IPR021449">
    <property type="entry name" value="DUF3099"/>
</dbReference>
<evidence type="ECO:0000256" key="2">
    <source>
        <dbReference type="SAM" id="Phobius"/>
    </source>
</evidence>
<evidence type="ECO:0000313" key="4">
    <source>
        <dbReference type="EMBL" id="OHV23071.1"/>
    </source>
</evidence>
<feature type="domain" description="J" evidence="3">
    <location>
        <begin position="5"/>
        <end position="66"/>
    </location>
</feature>
<evidence type="ECO:0000256" key="1">
    <source>
        <dbReference type="SAM" id="MobiDB-lite"/>
    </source>
</evidence>
<reference evidence="5" key="1">
    <citation type="submission" date="2016-07" db="EMBL/GenBank/DDBJ databases">
        <title>Frankia sp. NRRL B-16219 Genome sequencing.</title>
        <authorList>
            <person name="Ghodhbane-Gtari F."/>
            <person name="Swanson E."/>
            <person name="Gueddou A."/>
            <person name="Louati M."/>
            <person name="Nouioui I."/>
            <person name="Hezbri K."/>
            <person name="Abebe-Akele F."/>
            <person name="Simpson S."/>
            <person name="Morris K."/>
            <person name="Thomas K."/>
            <person name="Gtari M."/>
            <person name="Tisa L.S."/>
        </authorList>
    </citation>
    <scope>NUCLEOTIDE SEQUENCE [LARGE SCALE GENOMIC DNA]</scope>
    <source>
        <strain evidence="5">NRRL B-16219</strain>
    </source>
</reference>
<comment type="caution">
    <text evidence="4">The sequence shown here is derived from an EMBL/GenBank/DDBJ whole genome shotgun (WGS) entry which is preliminary data.</text>
</comment>
<accession>A0A1S1PP97</accession>
<dbReference type="PANTHER" id="PTHR44240:SF10">
    <property type="entry name" value="J DOMAIN-CONTAINING PROTEIN"/>
    <property type="match status" value="1"/>
</dbReference>
<evidence type="ECO:0000313" key="5">
    <source>
        <dbReference type="Proteomes" id="UP000179769"/>
    </source>
</evidence>
<keyword evidence="5" id="KW-1185">Reference proteome</keyword>
<dbReference type="SUPFAM" id="SSF46565">
    <property type="entry name" value="Chaperone J-domain"/>
    <property type="match status" value="1"/>
</dbReference>
<dbReference type="PANTHER" id="PTHR44240">
    <property type="entry name" value="DNAJ DOMAIN (PROKARYOTIC HEAT SHOCK PROTEIN)-RELATED"/>
    <property type="match status" value="1"/>
</dbReference>
<dbReference type="PRINTS" id="PR00625">
    <property type="entry name" value="JDOMAIN"/>
</dbReference>
<keyword evidence="2" id="KW-0812">Transmembrane</keyword>
<dbReference type="AlphaFoldDB" id="A0A1S1PP97"/>
<dbReference type="OrthoDB" id="5242140at2"/>
<dbReference type="CDD" id="cd06257">
    <property type="entry name" value="DnaJ"/>
    <property type="match status" value="1"/>
</dbReference>
<feature type="transmembrane region" description="Helical" evidence="2">
    <location>
        <begin position="142"/>
        <end position="160"/>
    </location>
</feature>
<keyword evidence="2" id="KW-1133">Transmembrane helix</keyword>
<keyword evidence="2" id="KW-0472">Membrane</keyword>
<dbReference type="EMBL" id="MAXA01000241">
    <property type="protein sequence ID" value="OHV23071.1"/>
    <property type="molecule type" value="Genomic_DNA"/>
</dbReference>
<dbReference type="InterPro" id="IPR052276">
    <property type="entry name" value="Diphthamide-biosynth_chaperone"/>
</dbReference>
<dbReference type="InterPro" id="IPR001623">
    <property type="entry name" value="DnaJ_domain"/>
</dbReference>
<sequence>MDEGSLYEVLGIVRTATDAEIRAAYRRAAKHAHPDAGGWPRSFQRVHAAYRVLGDPARRRAYDLGVARSAEARARPGASPSTPADAGGRAGGVSRPVSRADGGVPHPDARERRRYLIAMAVCLLLFVLAGTVVRLFSVPAALGMMILAMVIPPAAVISVSRPPPHR</sequence>
<evidence type="ECO:0000259" key="3">
    <source>
        <dbReference type="PROSITE" id="PS50076"/>
    </source>
</evidence>
<organism evidence="4 5">
    <name type="scientific">Parafrankia soli</name>
    <dbReference type="NCBI Taxonomy" id="2599596"/>
    <lineage>
        <taxon>Bacteria</taxon>
        <taxon>Bacillati</taxon>
        <taxon>Actinomycetota</taxon>
        <taxon>Actinomycetes</taxon>
        <taxon>Frankiales</taxon>
        <taxon>Frankiaceae</taxon>
        <taxon>Parafrankia</taxon>
    </lineage>
</organism>
<dbReference type="Proteomes" id="UP000179769">
    <property type="component" value="Unassembled WGS sequence"/>
</dbReference>
<name>A0A1S1PP97_9ACTN</name>
<proteinExistence type="predicted"/>
<dbReference type="PROSITE" id="PS50076">
    <property type="entry name" value="DNAJ_2"/>
    <property type="match status" value="1"/>
</dbReference>
<gene>
    <name evidence="4" type="ORF">BBK14_24435</name>
</gene>
<dbReference type="SMART" id="SM00271">
    <property type="entry name" value="DnaJ"/>
    <property type="match status" value="1"/>
</dbReference>
<dbReference type="Gene3D" id="1.10.287.110">
    <property type="entry name" value="DnaJ domain"/>
    <property type="match status" value="1"/>
</dbReference>
<dbReference type="Pfam" id="PF00226">
    <property type="entry name" value="DnaJ"/>
    <property type="match status" value="1"/>
</dbReference>